<keyword evidence="10" id="KW-0349">Heme</keyword>
<dbReference type="InterPro" id="IPR034804">
    <property type="entry name" value="SQR/QFR_C/D"/>
</dbReference>
<evidence type="ECO:0000256" key="15">
    <source>
        <dbReference type="ARBA" id="ARBA00023004"/>
    </source>
</evidence>
<dbReference type="AlphaFoldDB" id="A0A1Y1SE60"/>
<proteinExistence type="predicted"/>
<keyword evidence="13" id="KW-0249">Electron transport</keyword>
<dbReference type="Pfam" id="PF01127">
    <property type="entry name" value="Sdh_cyt"/>
    <property type="match status" value="1"/>
</dbReference>
<dbReference type="GO" id="GO:0017004">
    <property type="term" value="P:cytochrome complex assembly"/>
    <property type="evidence" value="ECO:0007669"/>
    <property type="project" value="TreeGrafter"/>
</dbReference>
<gene>
    <name evidence="18" type="ORF">ATO7_08092</name>
</gene>
<keyword evidence="16 17" id="KW-0472">Membrane</keyword>
<feature type="transmembrane region" description="Helical" evidence="17">
    <location>
        <begin position="98"/>
        <end position="120"/>
    </location>
</feature>
<reference evidence="18 19" key="1">
    <citation type="submission" date="2013-04" db="EMBL/GenBank/DDBJ databases">
        <title>Oceanococcus atlanticus 22II-S10r2 Genome Sequencing.</title>
        <authorList>
            <person name="Lai Q."/>
            <person name="Li G."/>
            <person name="Shao Z."/>
        </authorList>
    </citation>
    <scope>NUCLEOTIDE SEQUENCE [LARGE SCALE GENOMIC DNA]</scope>
    <source>
        <strain evidence="18 19">22II-S10r2</strain>
    </source>
</reference>
<dbReference type="InterPro" id="IPR000701">
    <property type="entry name" value="SuccDH_FuR_B_TM-su"/>
</dbReference>
<evidence type="ECO:0000256" key="4">
    <source>
        <dbReference type="ARBA" id="ARBA00005163"/>
    </source>
</evidence>
<name>A0A1Y1SE60_9GAMM</name>
<dbReference type="OrthoDB" id="9809280at2"/>
<dbReference type="Gene3D" id="1.20.1300.10">
    <property type="entry name" value="Fumarate reductase/succinate dehydrogenase, transmembrane subunit"/>
    <property type="match status" value="1"/>
</dbReference>
<evidence type="ECO:0000256" key="2">
    <source>
        <dbReference type="ARBA" id="ARBA00004050"/>
    </source>
</evidence>
<dbReference type="STRING" id="1317117.ATO7_08092"/>
<sequence>MKLRSPLGQARGLGSAKSGTHHWWIQRLSSVALVPLCLWFVFSLACMSGADYSTVQAWVAQPWVAVTLILFLSAMLYHSQLGVQVVIEDYVHGEFLRIASLVMMKFAHVALAAAGIFAVLKVAFAQ</sequence>
<evidence type="ECO:0000256" key="1">
    <source>
        <dbReference type="ARBA" id="ARBA00001971"/>
    </source>
</evidence>
<dbReference type="GO" id="GO:0009055">
    <property type="term" value="F:electron transfer activity"/>
    <property type="evidence" value="ECO:0007669"/>
    <property type="project" value="TreeGrafter"/>
</dbReference>
<evidence type="ECO:0000256" key="10">
    <source>
        <dbReference type="ARBA" id="ARBA00022617"/>
    </source>
</evidence>
<keyword evidence="8" id="KW-0997">Cell inner membrane</keyword>
<evidence type="ECO:0000313" key="18">
    <source>
        <dbReference type="EMBL" id="ORE86984.1"/>
    </source>
</evidence>
<dbReference type="PANTHER" id="PTHR38689:SF1">
    <property type="entry name" value="SUCCINATE DEHYDROGENASE HYDROPHOBIC MEMBRANE ANCHOR SUBUNIT"/>
    <property type="match status" value="1"/>
</dbReference>
<keyword evidence="12" id="KW-0479">Metal-binding</keyword>
<keyword evidence="14 17" id="KW-1133">Transmembrane helix</keyword>
<keyword evidence="19" id="KW-1185">Reference proteome</keyword>
<comment type="subcellular location">
    <subcellularLocation>
        <location evidence="3">Cell inner membrane</location>
        <topology evidence="3">Multi-pass membrane protein</topology>
    </subcellularLocation>
</comment>
<evidence type="ECO:0000256" key="9">
    <source>
        <dbReference type="ARBA" id="ARBA00022532"/>
    </source>
</evidence>
<protein>
    <recommendedName>
        <fullName evidence="5">Succinate dehydrogenase hydrophobic membrane anchor subunit</fullName>
    </recommendedName>
</protein>
<dbReference type="Proteomes" id="UP000192342">
    <property type="component" value="Unassembled WGS sequence"/>
</dbReference>
<comment type="pathway">
    <text evidence="4">Carbohydrate metabolism; tricarboxylic acid cycle.</text>
</comment>
<keyword evidence="11 17" id="KW-0812">Transmembrane</keyword>
<dbReference type="GO" id="GO:0006099">
    <property type="term" value="P:tricarboxylic acid cycle"/>
    <property type="evidence" value="ECO:0007669"/>
    <property type="project" value="UniProtKB-UniPathway"/>
</dbReference>
<accession>A0A1Y1SE60</accession>
<dbReference type="GO" id="GO:0005886">
    <property type="term" value="C:plasma membrane"/>
    <property type="evidence" value="ECO:0007669"/>
    <property type="project" value="UniProtKB-SubCell"/>
</dbReference>
<dbReference type="CDD" id="cd03495">
    <property type="entry name" value="SQR_TypeC_SdhD_like"/>
    <property type="match status" value="1"/>
</dbReference>
<evidence type="ECO:0000256" key="17">
    <source>
        <dbReference type="SAM" id="Phobius"/>
    </source>
</evidence>
<keyword evidence="15" id="KW-0408">Iron</keyword>
<dbReference type="SUPFAM" id="SSF81343">
    <property type="entry name" value="Fumarate reductase respiratory complex transmembrane subunits"/>
    <property type="match status" value="1"/>
</dbReference>
<keyword evidence="9" id="KW-0816">Tricarboxylic acid cycle</keyword>
<evidence type="ECO:0000256" key="8">
    <source>
        <dbReference type="ARBA" id="ARBA00022519"/>
    </source>
</evidence>
<evidence type="ECO:0000256" key="14">
    <source>
        <dbReference type="ARBA" id="ARBA00022989"/>
    </source>
</evidence>
<dbReference type="InterPro" id="IPR014312">
    <property type="entry name" value="Succ_DH_anchor"/>
</dbReference>
<dbReference type="GO" id="GO:0046872">
    <property type="term" value="F:metal ion binding"/>
    <property type="evidence" value="ECO:0007669"/>
    <property type="project" value="UniProtKB-KW"/>
</dbReference>
<evidence type="ECO:0000256" key="11">
    <source>
        <dbReference type="ARBA" id="ARBA00022692"/>
    </source>
</evidence>
<evidence type="ECO:0000256" key="3">
    <source>
        <dbReference type="ARBA" id="ARBA00004429"/>
    </source>
</evidence>
<evidence type="ECO:0000256" key="5">
    <source>
        <dbReference type="ARBA" id="ARBA00019425"/>
    </source>
</evidence>
<feature type="transmembrane region" description="Helical" evidence="17">
    <location>
        <begin position="58"/>
        <end position="78"/>
    </location>
</feature>
<organism evidence="18 19">
    <name type="scientific">Oceanococcus atlanticus</name>
    <dbReference type="NCBI Taxonomy" id="1317117"/>
    <lineage>
        <taxon>Bacteria</taxon>
        <taxon>Pseudomonadati</taxon>
        <taxon>Pseudomonadota</taxon>
        <taxon>Gammaproteobacteria</taxon>
        <taxon>Chromatiales</taxon>
        <taxon>Oceanococcaceae</taxon>
        <taxon>Oceanococcus</taxon>
    </lineage>
</organism>
<keyword evidence="7" id="KW-1003">Cell membrane</keyword>
<dbReference type="EMBL" id="AQQV01000002">
    <property type="protein sequence ID" value="ORE86984.1"/>
    <property type="molecule type" value="Genomic_DNA"/>
</dbReference>
<dbReference type="UniPathway" id="UPA00223"/>
<keyword evidence="6" id="KW-0813">Transport</keyword>
<feature type="transmembrane region" description="Helical" evidence="17">
    <location>
        <begin position="24"/>
        <end position="46"/>
    </location>
</feature>
<dbReference type="NCBIfam" id="TIGR02968">
    <property type="entry name" value="succ_dehyd_anc"/>
    <property type="match status" value="1"/>
</dbReference>
<dbReference type="RefSeq" id="WP_083561193.1">
    <property type="nucleotide sequence ID" value="NZ_AQQV01000002.1"/>
</dbReference>
<comment type="function">
    <text evidence="2">Membrane-anchoring subunit of succinate dehydrogenase (SDH).</text>
</comment>
<comment type="cofactor">
    <cofactor evidence="1">
        <name>heme</name>
        <dbReference type="ChEBI" id="CHEBI:30413"/>
    </cofactor>
</comment>
<dbReference type="PANTHER" id="PTHR38689">
    <property type="entry name" value="SUCCINATE DEHYDROGENASE HYDROPHOBIC MEMBRANE ANCHOR SUBUNIT"/>
    <property type="match status" value="1"/>
</dbReference>
<evidence type="ECO:0000256" key="12">
    <source>
        <dbReference type="ARBA" id="ARBA00022723"/>
    </source>
</evidence>
<comment type="caution">
    <text evidence="18">The sequence shown here is derived from an EMBL/GenBank/DDBJ whole genome shotgun (WGS) entry which is preliminary data.</text>
</comment>
<evidence type="ECO:0000256" key="7">
    <source>
        <dbReference type="ARBA" id="ARBA00022475"/>
    </source>
</evidence>
<evidence type="ECO:0000256" key="13">
    <source>
        <dbReference type="ARBA" id="ARBA00022982"/>
    </source>
</evidence>
<evidence type="ECO:0000313" key="19">
    <source>
        <dbReference type="Proteomes" id="UP000192342"/>
    </source>
</evidence>
<evidence type="ECO:0000256" key="16">
    <source>
        <dbReference type="ARBA" id="ARBA00023136"/>
    </source>
</evidence>
<evidence type="ECO:0000256" key="6">
    <source>
        <dbReference type="ARBA" id="ARBA00022448"/>
    </source>
</evidence>
<dbReference type="GO" id="GO:0020037">
    <property type="term" value="F:heme binding"/>
    <property type="evidence" value="ECO:0007669"/>
    <property type="project" value="InterPro"/>
</dbReference>